<keyword evidence="3" id="KW-1185">Reference proteome</keyword>
<organism evidence="2 3">
    <name type="scientific">Agromyces mediolanus</name>
    <name type="common">Corynebacterium mediolanum</name>
    <dbReference type="NCBI Taxonomy" id="41986"/>
    <lineage>
        <taxon>Bacteria</taxon>
        <taxon>Bacillati</taxon>
        <taxon>Actinomycetota</taxon>
        <taxon>Actinomycetes</taxon>
        <taxon>Micrococcales</taxon>
        <taxon>Microbacteriaceae</taxon>
        <taxon>Agromyces</taxon>
    </lineage>
</organism>
<evidence type="ECO:0000256" key="1">
    <source>
        <dbReference type="SAM" id="MobiDB-lite"/>
    </source>
</evidence>
<accession>A0A918CFN3</accession>
<reference evidence="2" key="1">
    <citation type="journal article" date="2014" name="Int. J. Syst. Evol. Microbiol.">
        <title>Complete genome sequence of Corynebacterium casei LMG S-19264T (=DSM 44701T), isolated from a smear-ripened cheese.</title>
        <authorList>
            <consortium name="US DOE Joint Genome Institute (JGI-PGF)"/>
            <person name="Walter F."/>
            <person name="Albersmeier A."/>
            <person name="Kalinowski J."/>
            <person name="Ruckert C."/>
        </authorList>
    </citation>
    <scope>NUCLEOTIDE SEQUENCE</scope>
    <source>
        <strain evidence="2">JCM 3346</strain>
    </source>
</reference>
<protein>
    <submittedName>
        <fullName evidence="2">Uncharacterized protein</fullName>
    </submittedName>
</protein>
<evidence type="ECO:0000313" key="3">
    <source>
        <dbReference type="Proteomes" id="UP000610303"/>
    </source>
</evidence>
<dbReference type="Proteomes" id="UP000610303">
    <property type="component" value="Unassembled WGS sequence"/>
</dbReference>
<feature type="region of interest" description="Disordered" evidence="1">
    <location>
        <begin position="14"/>
        <end position="37"/>
    </location>
</feature>
<name>A0A918CFN3_AGRME</name>
<sequence length="76" mass="7958">MRIELTFQVAMRMGSSVSAASDAAGTGRGGRAAPRDQTLTDCMSSTRNQMNVTPPSTRPTIEVTRLTEATSCPAPG</sequence>
<dbReference type="EMBL" id="BMRJ01000001">
    <property type="protein sequence ID" value="GGR19665.1"/>
    <property type="molecule type" value="Genomic_DNA"/>
</dbReference>
<dbReference type="AlphaFoldDB" id="A0A918CFN3"/>
<feature type="compositionally biased region" description="Low complexity" evidence="1">
    <location>
        <begin position="15"/>
        <end position="25"/>
    </location>
</feature>
<comment type="caution">
    <text evidence="2">The sequence shown here is derived from an EMBL/GenBank/DDBJ whole genome shotgun (WGS) entry which is preliminary data.</text>
</comment>
<proteinExistence type="predicted"/>
<gene>
    <name evidence="2" type="ORF">GCM10010196_11070</name>
</gene>
<evidence type="ECO:0000313" key="2">
    <source>
        <dbReference type="EMBL" id="GGR19665.1"/>
    </source>
</evidence>
<reference evidence="2" key="2">
    <citation type="submission" date="2020-09" db="EMBL/GenBank/DDBJ databases">
        <authorList>
            <person name="Sun Q."/>
            <person name="Ohkuma M."/>
        </authorList>
    </citation>
    <scope>NUCLEOTIDE SEQUENCE</scope>
    <source>
        <strain evidence="2">JCM 3346</strain>
    </source>
</reference>